<evidence type="ECO:0000313" key="1">
    <source>
        <dbReference type="EMBL" id="WAR29937.1"/>
    </source>
</evidence>
<dbReference type="Proteomes" id="UP001164746">
    <property type="component" value="Chromosome 16"/>
</dbReference>
<sequence length="64" mass="7478">MCCHFYSKISFAKPHGNSYRKETIQESIQTSVRHVVLLVLKCWMCIAHAELTPERSHSTLNIRF</sequence>
<reference evidence="1" key="1">
    <citation type="submission" date="2022-11" db="EMBL/GenBank/DDBJ databases">
        <title>Centuries of genome instability and evolution in soft-shell clam transmissible cancer (bioRxiv).</title>
        <authorList>
            <person name="Hart S.F.M."/>
            <person name="Yonemitsu M.A."/>
            <person name="Giersch R.M."/>
            <person name="Beal B.F."/>
            <person name="Arriagada G."/>
            <person name="Davis B.W."/>
            <person name="Ostrander E.A."/>
            <person name="Goff S.P."/>
            <person name="Metzger M.J."/>
        </authorList>
    </citation>
    <scope>NUCLEOTIDE SEQUENCE</scope>
    <source>
        <strain evidence="1">MELC-2E11</strain>
        <tissue evidence="1">Siphon/mantle</tissue>
    </source>
</reference>
<proteinExistence type="predicted"/>
<dbReference type="EMBL" id="CP111027">
    <property type="protein sequence ID" value="WAR29937.1"/>
    <property type="molecule type" value="Genomic_DNA"/>
</dbReference>
<gene>
    <name evidence="1" type="ORF">MAR_003505</name>
</gene>
<name>A0ABY7G9B1_MYAAR</name>
<accession>A0ABY7G9B1</accession>
<organism evidence="1 2">
    <name type="scientific">Mya arenaria</name>
    <name type="common">Soft-shell clam</name>
    <dbReference type="NCBI Taxonomy" id="6604"/>
    <lineage>
        <taxon>Eukaryota</taxon>
        <taxon>Metazoa</taxon>
        <taxon>Spiralia</taxon>
        <taxon>Lophotrochozoa</taxon>
        <taxon>Mollusca</taxon>
        <taxon>Bivalvia</taxon>
        <taxon>Autobranchia</taxon>
        <taxon>Heteroconchia</taxon>
        <taxon>Euheterodonta</taxon>
        <taxon>Imparidentia</taxon>
        <taxon>Neoheterodontei</taxon>
        <taxon>Myida</taxon>
        <taxon>Myoidea</taxon>
        <taxon>Myidae</taxon>
        <taxon>Mya</taxon>
    </lineage>
</organism>
<protein>
    <submittedName>
        <fullName evidence="1">Uncharacterized protein</fullName>
    </submittedName>
</protein>
<keyword evidence="2" id="KW-1185">Reference proteome</keyword>
<evidence type="ECO:0000313" key="2">
    <source>
        <dbReference type="Proteomes" id="UP001164746"/>
    </source>
</evidence>